<dbReference type="GO" id="GO:0004357">
    <property type="term" value="F:glutamate-cysteine ligase activity"/>
    <property type="evidence" value="ECO:0007669"/>
    <property type="project" value="UniProtKB-UniRule"/>
</dbReference>
<reference evidence="12" key="1">
    <citation type="submission" date="2021-04" db="EMBL/GenBank/DDBJ databases">
        <title>The complete genome sequence of Caulobacter sp. S6.</title>
        <authorList>
            <person name="Tang Y."/>
            <person name="Ouyang W."/>
            <person name="Liu Q."/>
            <person name="Huang B."/>
            <person name="Guo Z."/>
            <person name="Lei P."/>
        </authorList>
    </citation>
    <scope>NUCLEOTIDE SEQUENCE</scope>
    <source>
        <strain evidence="12">S6</strain>
    </source>
</reference>
<evidence type="ECO:0000313" key="13">
    <source>
        <dbReference type="Proteomes" id="UP000676409"/>
    </source>
</evidence>
<dbReference type="InterPro" id="IPR035434">
    <property type="entry name" value="GCL_bact_plant"/>
</dbReference>
<keyword evidence="6 10" id="KW-0547">Nucleotide-binding</keyword>
<dbReference type="Gene3D" id="3.30.590.20">
    <property type="match status" value="1"/>
</dbReference>
<keyword evidence="8" id="KW-0809">Transit peptide</keyword>
<keyword evidence="4 10" id="KW-0436">Ligase</keyword>
<protein>
    <recommendedName>
        <fullName evidence="10">Glutamate--cysteine ligase</fullName>
        <ecNumber evidence="10">6.3.2.2</ecNumber>
    </recommendedName>
</protein>
<dbReference type="PIRSF" id="PIRSF017901">
    <property type="entry name" value="GCL"/>
    <property type="match status" value="1"/>
</dbReference>
<dbReference type="InterPro" id="IPR006336">
    <property type="entry name" value="GCS2"/>
</dbReference>
<evidence type="ECO:0000313" key="12">
    <source>
        <dbReference type="EMBL" id="QUD87332.1"/>
    </source>
</evidence>
<dbReference type="SUPFAM" id="SSF55931">
    <property type="entry name" value="Glutamine synthetase/guanido kinase"/>
    <property type="match status" value="1"/>
</dbReference>
<keyword evidence="9 11" id="KW-1015">Disulfide bond</keyword>
<dbReference type="GO" id="GO:0005524">
    <property type="term" value="F:ATP binding"/>
    <property type="evidence" value="ECO:0007669"/>
    <property type="project" value="UniProtKB-UniRule"/>
</dbReference>
<keyword evidence="7 10" id="KW-0067">ATP-binding</keyword>
<dbReference type="KEGG" id="caul:KCG34_20115"/>
<dbReference type="NCBIfam" id="TIGR01436">
    <property type="entry name" value="glu_cys_lig_pln"/>
    <property type="match status" value="1"/>
</dbReference>
<dbReference type="InterPro" id="IPR011556">
    <property type="entry name" value="Glut_cys_lig_pln_type"/>
</dbReference>
<sequence>MVEVAQKNGPPLTLQAMAEHLASGSKPESRHRVGSEHEKFVFRTDGRRPVPYDLDDQGRGGIHALMTGLERFGWTGVYEDNQFGHTLIGLERGGGNISLEPGGQFELSGAPLESVHEICEEIGQHIEEAKTVGRELGLDFLSLGHTPDWSRADVPVMPKGRYAIMRAYMPKVGGMGLDMMFRTCTVQANLDFSSEADMVAKFRLSLALQPIVTALYANSPFVEGKPTGFLSSRARVWTDTDPDRTGMLDFVFKDGFGFETYAAYALDVPMYFVKRNGRYIDASGQSFRDFMAGKLPALPGETPTIKDWSDHLTTLFPEVRLKTYLEMRGADSAPPGRLCGLAALWIGLLYDKAALAAAWDLCKHWEIEDHERLRLDAARLGLKATVAGRTVRDIAKDMLAIAHEGLKRRNKLSAAFTDETGYLAELEDIADSGLTPADRWLELYNGPWQGRIEPIYEAAAY</sequence>
<evidence type="ECO:0000256" key="9">
    <source>
        <dbReference type="ARBA" id="ARBA00023157"/>
    </source>
</evidence>
<evidence type="ECO:0000256" key="4">
    <source>
        <dbReference type="ARBA" id="ARBA00022598"/>
    </source>
</evidence>
<dbReference type="EMBL" id="CP073078">
    <property type="protein sequence ID" value="QUD87332.1"/>
    <property type="molecule type" value="Genomic_DNA"/>
</dbReference>
<comment type="similarity">
    <text evidence="10">Belongs to the glutamate--cysteine ligase type 2 family. EgtA subfamily.</text>
</comment>
<comment type="similarity">
    <text evidence="2">Belongs to the carboxylate-amine ligase family. Glutamate--cysteine ligase type 2 subfamily.</text>
</comment>
<dbReference type="GO" id="GO:0006750">
    <property type="term" value="P:glutathione biosynthetic process"/>
    <property type="evidence" value="ECO:0007669"/>
    <property type="project" value="UniProtKB-UniRule"/>
</dbReference>
<evidence type="ECO:0000256" key="6">
    <source>
        <dbReference type="ARBA" id="ARBA00022741"/>
    </source>
</evidence>
<comment type="function">
    <text evidence="10">Catalyzes the synthesis of gamma-glutamylcysteine (gamma-GC).</text>
</comment>
<keyword evidence="5" id="KW-0317">Glutathione biosynthesis</keyword>
<proteinExistence type="inferred from homology"/>
<dbReference type="EC" id="6.3.2.2" evidence="10"/>
<keyword evidence="13" id="KW-1185">Reference proteome</keyword>
<dbReference type="InterPro" id="IPR014746">
    <property type="entry name" value="Gln_synth/guanido_kin_cat_dom"/>
</dbReference>
<comment type="subunit">
    <text evidence="3">Homodimer or monomer when oxidized or reduced, respectively.</text>
</comment>
<dbReference type="PANTHER" id="PTHR34378:SF1">
    <property type="entry name" value="GLUTAMATE--CYSTEINE LIGASE, CHLOROPLASTIC"/>
    <property type="match status" value="1"/>
</dbReference>
<organism evidence="12 13">
    <name type="scientific">Phenylobacterium montanum</name>
    <dbReference type="NCBI Taxonomy" id="2823693"/>
    <lineage>
        <taxon>Bacteria</taxon>
        <taxon>Pseudomonadati</taxon>
        <taxon>Pseudomonadota</taxon>
        <taxon>Alphaproteobacteria</taxon>
        <taxon>Caulobacterales</taxon>
        <taxon>Caulobacteraceae</taxon>
        <taxon>Phenylobacterium</taxon>
    </lineage>
</organism>
<evidence type="ECO:0000256" key="5">
    <source>
        <dbReference type="ARBA" id="ARBA00022684"/>
    </source>
</evidence>
<dbReference type="Pfam" id="PF04107">
    <property type="entry name" value="GCS2"/>
    <property type="match status" value="1"/>
</dbReference>
<evidence type="ECO:0000256" key="8">
    <source>
        <dbReference type="ARBA" id="ARBA00022946"/>
    </source>
</evidence>
<evidence type="ECO:0000256" key="3">
    <source>
        <dbReference type="ARBA" id="ARBA00011153"/>
    </source>
</evidence>
<accession>A0A975ITX3</accession>
<evidence type="ECO:0000256" key="1">
    <source>
        <dbReference type="ARBA" id="ARBA00005006"/>
    </source>
</evidence>
<dbReference type="AlphaFoldDB" id="A0A975ITX3"/>
<dbReference type="PANTHER" id="PTHR34378">
    <property type="entry name" value="GLUTAMATE--CYSTEINE LIGASE, CHLOROPLASTIC"/>
    <property type="match status" value="1"/>
</dbReference>
<dbReference type="RefSeq" id="WP_211937384.1">
    <property type="nucleotide sequence ID" value="NZ_CP073078.1"/>
</dbReference>
<dbReference type="Proteomes" id="UP000676409">
    <property type="component" value="Chromosome"/>
</dbReference>
<evidence type="ECO:0000256" key="10">
    <source>
        <dbReference type="PIRNR" id="PIRNR017901"/>
    </source>
</evidence>
<evidence type="ECO:0000256" key="11">
    <source>
        <dbReference type="PIRSR" id="PIRSR017901-50"/>
    </source>
</evidence>
<name>A0A975ITX3_9CAUL</name>
<feature type="disulfide bond" evidence="11">
    <location>
        <begin position="119"/>
        <end position="339"/>
    </location>
</feature>
<comment type="catalytic activity">
    <reaction evidence="10">
        <text>L-cysteine + L-glutamate + ATP = gamma-L-glutamyl-L-cysteine + ADP + phosphate + H(+)</text>
        <dbReference type="Rhea" id="RHEA:13285"/>
        <dbReference type="ChEBI" id="CHEBI:15378"/>
        <dbReference type="ChEBI" id="CHEBI:29985"/>
        <dbReference type="ChEBI" id="CHEBI:30616"/>
        <dbReference type="ChEBI" id="CHEBI:35235"/>
        <dbReference type="ChEBI" id="CHEBI:43474"/>
        <dbReference type="ChEBI" id="CHEBI:58173"/>
        <dbReference type="ChEBI" id="CHEBI:456216"/>
        <dbReference type="EC" id="6.3.2.2"/>
    </reaction>
</comment>
<gene>
    <name evidence="12" type="ORF">KCG34_20115</name>
</gene>
<evidence type="ECO:0000256" key="2">
    <source>
        <dbReference type="ARBA" id="ARBA00010253"/>
    </source>
</evidence>
<comment type="pathway">
    <text evidence="1">Sulfur metabolism; glutathione biosynthesis; glutathione from L-cysteine and L-glutamate: step 1/2.</text>
</comment>
<evidence type="ECO:0000256" key="7">
    <source>
        <dbReference type="ARBA" id="ARBA00022840"/>
    </source>
</evidence>